<comment type="subcellular location">
    <subcellularLocation>
        <location evidence="1">Membrane</location>
        <topology evidence="1">Multi-pass membrane protein</topology>
    </subcellularLocation>
</comment>
<evidence type="ECO:0000256" key="1">
    <source>
        <dbReference type="ARBA" id="ARBA00004141"/>
    </source>
</evidence>
<keyword evidence="10" id="KW-1185">Reference proteome</keyword>
<organism evidence="9 10">
    <name type="scientific">Extremus antarcticus</name>
    <dbReference type="NCBI Taxonomy" id="702011"/>
    <lineage>
        <taxon>Eukaryota</taxon>
        <taxon>Fungi</taxon>
        <taxon>Dikarya</taxon>
        <taxon>Ascomycota</taxon>
        <taxon>Pezizomycotina</taxon>
        <taxon>Dothideomycetes</taxon>
        <taxon>Dothideomycetidae</taxon>
        <taxon>Mycosphaerellales</taxon>
        <taxon>Extremaceae</taxon>
        <taxon>Extremus</taxon>
    </lineage>
</organism>
<dbReference type="EMBL" id="JAWDJX010000056">
    <property type="protein sequence ID" value="KAK3047822.1"/>
    <property type="molecule type" value="Genomic_DNA"/>
</dbReference>
<dbReference type="InterPro" id="IPR052337">
    <property type="entry name" value="SAT4-like"/>
</dbReference>
<feature type="transmembrane region" description="Helical" evidence="7">
    <location>
        <begin position="250"/>
        <end position="272"/>
    </location>
</feature>
<feature type="transmembrane region" description="Helical" evidence="7">
    <location>
        <begin position="60"/>
        <end position="85"/>
    </location>
</feature>
<feature type="transmembrane region" description="Helical" evidence="7">
    <location>
        <begin position="213"/>
        <end position="238"/>
    </location>
</feature>
<dbReference type="PANTHER" id="PTHR33048:SF47">
    <property type="entry name" value="INTEGRAL MEMBRANE PROTEIN-RELATED"/>
    <property type="match status" value="1"/>
</dbReference>
<dbReference type="Pfam" id="PF20684">
    <property type="entry name" value="Fung_rhodopsin"/>
    <property type="match status" value="1"/>
</dbReference>
<feature type="transmembrane region" description="Helical" evidence="7">
    <location>
        <begin position="27"/>
        <end position="48"/>
    </location>
</feature>
<feature type="region of interest" description="Disordered" evidence="6">
    <location>
        <begin position="378"/>
        <end position="398"/>
    </location>
</feature>
<evidence type="ECO:0000259" key="8">
    <source>
        <dbReference type="Pfam" id="PF20684"/>
    </source>
</evidence>
<keyword evidence="4 7" id="KW-0472">Membrane</keyword>
<evidence type="ECO:0000313" key="10">
    <source>
        <dbReference type="Proteomes" id="UP001271007"/>
    </source>
</evidence>
<evidence type="ECO:0000256" key="7">
    <source>
        <dbReference type="SAM" id="Phobius"/>
    </source>
</evidence>
<accession>A0AAJ0D788</accession>
<proteinExistence type="inferred from homology"/>
<name>A0AAJ0D788_9PEZI</name>
<gene>
    <name evidence="9" type="ORF">LTR09_010797</name>
</gene>
<protein>
    <recommendedName>
        <fullName evidence="8">Rhodopsin domain-containing protein</fullName>
    </recommendedName>
</protein>
<feature type="compositionally biased region" description="Polar residues" evidence="6">
    <location>
        <begin position="333"/>
        <end position="352"/>
    </location>
</feature>
<evidence type="ECO:0000256" key="2">
    <source>
        <dbReference type="ARBA" id="ARBA00022692"/>
    </source>
</evidence>
<keyword evidence="2 7" id="KW-0812">Transmembrane</keyword>
<dbReference type="Proteomes" id="UP001271007">
    <property type="component" value="Unassembled WGS sequence"/>
</dbReference>
<sequence>MSAVNMRARDVSKGTAHLVEKDIGWQALGPALGCTLLAVLVVAARWYTRCRIAKCSGLDDYIILLSTILSCAMTVIIGIGVHSGVGRYDEHVSGLTVAKLVVANNNLWILIVNITKASILVQYLRIFDCRVIRALCIVLMLALLPAAFWGIFGGTFLCTPTARLWNPQIAGHCMNAQNYWYSVAGIDIGLDFLILVLPLPAITRLRLPRKQKLGLILVFLLGFFVCVISVVRVCTVLVTALNDNYVASGIWAIVWSAVEANVGIICASLLALKPLLLELCPKLLVDNEIPRHSMRLNMVETEVPASSITKVASALHRPTSTPTSPLSPIKASPNCSRPDTGKTVSPSGSASSPEDKVQSGIMMGARKEQLSLFDMLEQEADETRVQSRQEHRTAREYV</sequence>
<evidence type="ECO:0000256" key="4">
    <source>
        <dbReference type="ARBA" id="ARBA00023136"/>
    </source>
</evidence>
<comment type="similarity">
    <text evidence="5">Belongs to the SAT4 family.</text>
</comment>
<feature type="region of interest" description="Disordered" evidence="6">
    <location>
        <begin position="314"/>
        <end position="364"/>
    </location>
</feature>
<feature type="transmembrane region" description="Helical" evidence="7">
    <location>
        <begin position="179"/>
        <end position="201"/>
    </location>
</feature>
<dbReference type="PANTHER" id="PTHR33048">
    <property type="entry name" value="PTH11-LIKE INTEGRAL MEMBRANE PROTEIN (AFU_ORTHOLOGUE AFUA_5G11245)"/>
    <property type="match status" value="1"/>
</dbReference>
<feature type="domain" description="Rhodopsin" evidence="8">
    <location>
        <begin position="44"/>
        <end position="276"/>
    </location>
</feature>
<reference evidence="9" key="1">
    <citation type="submission" date="2023-04" db="EMBL/GenBank/DDBJ databases">
        <title>Black Yeasts Isolated from many extreme environments.</title>
        <authorList>
            <person name="Coleine C."/>
            <person name="Stajich J.E."/>
            <person name="Selbmann L."/>
        </authorList>
    </citation>
    <scope>NUCLEOTIDE SEQUENCE</scope>
    <source>
        <strain evidence="9">CCFEE 5312</strain>
    </source>
</reference>
<evidence type="ECO:0000313" key="9">
    <source>
        <dbReference type="EMBL" id="KAK3047822.1"/>
    </source>
</evidence>
<evidence type="ECO:0000256" key="5">
    <source>
        <dbReference type="ARBA" id="ARBA00038359"/>
    </source>
</evidence>
<dbReference type="InterPro" id="IPR049326">
    <property type="entry name" value="Rhodopsin_dom_fungi"/>
</dbReference>
<feature type="compositionally biased region" description="Basic and acidic residues" evidence="6">
    <location>
        <begin position="381"/>
        <end position="398"/>
    </location>
</feature>
<dbReference type="GO" id="GO:0016020">
    <property type="term" value="C:membrane"/>
    <property type="evidence" value="ECO:0007669"/>
    <property type="project" value="UniProtKB-SubCell"/>
</dbReference>
<keyword evidence="3 7" id="KW-1133">Transmembrane helix</keyword>
<evidence type="ECO:0000256" key="3">
    <source>
        <dbReference type="ARBA" id="ARBA00022989"/>
    </source>
</evidence>
<comment type="caution">
    <text evidence="9">The sequence shown here is derived from an EMBL/GenBank/DDBJ whole genome shotgun (WGS) entry which is preliminary data.</text>
</comment>
<evidence type="ECO:0000256" key="6">
    <source>
        <dbReference type="SAM" id="MobiDB-lite"/>
    </source>
</evidence>
<feature type="compositionally biased region" description="Low complexity" evidence="6">
    <location>
        <begin position="318"/>
        <end position="328"/>
    </location>
</feature>
<dbReference type="AlphaFoldDB" id="A0AAJ0D788"/>
<feature type="transmembrane region" description="Helical" evidence="7">
    <location>
        <begin position="131"/>
        <end position="152"/>
    </location>
</feature>